<dbReference type="EMBL" id="PVUH01000025">
    <property type="protein sequence ID" value="PRW85327.1"/>
    <property type="molecule type" value="Genomic_DNA"/>
</dbReference>
<gene>
    <name evidence="1" type="ORF">C7A10_27175</name>
</gene>
<evidence type="ECO:0000313" key="2">
    <source>
        <dbReference type="Proteomes" id="UP000239731"/>
    </source>
</evidence>
<sequence>MDMPKNAEDIRALLLSQHPDLKDDLAKISDLDLLQCLICAYECATDIKQADLTEIERRLDDVAMALFSPVSH</sequence>
<reference evidence="1 2" key="1">
    <citation type="submission" date="2018-03" db="EMBL/GenBank/DDBJ databases">
        <title>Blue discolouration in mozzarella cheese caused by Pseudomonas fluorescens.</title>
        <authorList>
            <person name="Chiesa F."/>
            <person name="Dalmasso A."/>
            <person name="Lomonaco S."/>
        </authorList>
    </citation>
    <scope>NUCLEOTIDE SEQUENCE [LARGE SCALE GENOMIC DNA]</scope>
    <source>
        <strain evidence="1 2">11293</strain>
    </source>
</reference>
<proteinExistence type="predicted"/>
<dbReference type="AlphaFoldDB" id="A0A2T0HQN8"/>
<organism evidence="1 2">
    <name type="scientific">Pseudomonas fluorescens</name>
    <dbReference type="NCBI Taxonomy" id="294"/>
    <lineage>
        <taxon>Bacteria</taxon>
        <taxon>Pseudomonadati</taxon>
        <taxon>Pseudomonadota</taxon>
        <taxon>Gammaproteobacteria</taxon>
        <taxon>Pseudomonadales</taxon>
        <taxon>Pseudomonadaceae</taxon>
        <taxon>Pseudomonas</taxon>
    </lineage>
</organism>
<evidence type="ECO:0000313" key="1">
    <source>
        <dbReference type="EMBL" id="PRW85327.1"/>
    </source>
</evidence>
<protein>
    <submittedName>
        <fullName evidence="1">Uncharacterized protein</fullName>
    </submittedName>
</protein>
<accession>A0A2T0HQN8</accession>
<dbReference type="RefSeq" id="WP_106118507.1">
    <property type="nucleotide sequence ID" value="NZ_PVUH01000025.1"/>
</dbReference>
<comment type="caution">
    <text evidence="1">The sequence shown here is derived from an EMBL/GenBank/DDBJ whole genome shotgun (WGS) entry which is preliminary data.</text>
</comment>
<name>A0A2T0HQN8_PSEFL</name>
<dbReference type="Proteomes" id="UP000239731">
    <property type="component" value="Unassembled WGS sequence"/>
</dbReference>